<keyword evidence="7" id="KW-1185">Reference proteome</keyword>
<keyword evidence="4" id="KW-1133">Transmembrane helix</keyword>
<name>A0A840BR44_9HYPH</name>
<keyword evidence="3" id="KW-0663">Pyridoxal phosphate</keyword>
<evidence type="ECO:0000313" key="7">
    <source>
        <dbReference type="Proteomes" id="UP000577362"/>
    </source>
</evidence>
<dbReference type="SUPFAM" id="SSF53383">
    <property type="entry name" value="PLP-dependent transferases"/>
    <property type="match status" value="1"/>
</dbReference>
<evidence type="ECO:0000313" key="6">
    <source>
        <dbReference type="EMBL" id="MBB4015835.1"/>
    </source>
</evidence>
<dbReference type="GO" id="GO:0008710">
    <property type="term" value="F:8-amino-7-oxononanoate synthase activity"/>
    <property type="evidence" value="ECO:0007669"/>
    <property type="project" value="UniProtKB-EC"/>
</dbReference>
<dbReference type="InterPro" id="IPR015421">
    <property type="entry name" value="PyrdxlP-dep_Trfase_major"/>
</dbReference>
<reference evidence="6 7" key="1">
    <citation type="submission" date="2020-08" db="EMBL/GenBank/DDBJ databases">
        <title>Genomic Encyclopedia of Type Strains, Phase IV (KMG-IV): sequencing the most valuable type-strain genomes for metagenomic binning, comparative biology and taxonomic classification.</title>
        <authorList>
            <person name="Goeker M."/>
        </authorList>
    </citation>
    <scope>NUCLEOTIDE SEQUENCE [LARGE SCALE GENOMIC DNA]</scope>
    <source>
        <strain evidence="6 7">DSM 103737</strain>
    </source>
</reference>
<dbReference type="InterPro" id="IPR015422">
    <property type="entry name" value="PyrdxlP-dep_Trfase_small"/>
</dbReference>
<protein>
    <submittedName>
        <fullName evidence="6">8-amino-7-oxononanoate synthase</fullName>
        <ecNumber evidence="6">2.3.1.47</ecNumber>
    </submittedName>
</protein>
<feature type="transmembrane region" description="Helical" evidence="4">
    <location>
        <begin position="252"/>
        <end position="273"/>
    </location>
</feature>
<keyword evidence="4" id="KW-0472">Membrane</keyword>
<dbReference type="Proteomes" id="UP000577362">
    <property type="component" value="Unassembled WGS sequence"/>
</dbReference>
<evidence type="ECO:0000256" key="3">
    <source>
        <dbReference type="ARBA" id="ARBA00022898"/>
    </source>
</evidence>
<organism evidence="6 7">
    <name type="scientific">Chelatococcus caeni</name>
    <dbReference type="NCBI Taxonomy" id="1348468"/>
    <lineage>
        <taxon>Bacteria</taxon>
        <taxon>Pseudomonadati</taxon>
        <taxon>Pseudomonadota</taxon>
        <taxon>Alphaproteobacteria</taxon>
        <taxon>Hyphomicrobiales</taxon>
        <taxon>Chelatococcaceae</taxon>
        <taxon>Chelatococcus</taxon>
    </lineage>
</organism>
<dbReference type="RefSeq" id="WP_183315780.1">
    <property type="nucleotide sequence ID" value="NZ_JACIEN010000001.1"/>
</dbReference>
<evidence type="ECO:0000256" key="4">
    <source>
        <dbReference type="SAM" id="Phobius"/>
    </source>
</evidence>
<evidence type="ECO:0000256" key="1">
    <source>
        <dbReference type="ARBA" id="ARBA00001933"/>
    </source>
</evidence>
<evidence type="ECO:0000259" key="5">
    <source>
        <dbReference type="Pfam" id="PF00155"/>
    </source>
</evidence>
<proteinExistence type="predicted"/>
<comment type="caution">
    <text evidence="6">The sequence shown here is derived from an EMBL/GenBank/DDBJ whole genome shotgun (WGS) entry which is preliminary data.</text>
</comment>
<dbReference type="GO" id="GO:0030170">
    <property type="term" value="F:pyridoxal phosphate binding"/>
    <property type="evidence" value="ECO:0007669"/>
    <property type="project" value="InterPro"/>
</dbReference>
<evidence type="ECO:0000256" key="2">
    <source>
        <dbReference type="ARBA" id="ARBA00022679"/>
    </source>
</evidence>
<feature type="domain" description="Aminotransferase class I/classII large" evidence="5">
    <location>
        <begin position="25"/>
        <end position="366"/>
    </location>
</feature>
<keyword evidence="4" id="KW-0812">Transmembrane</keyword>
<dbReference type="PANTHER" id="PTHR13693:SF100">
    <property type="entry name" value="8-AMINO-7-OXONONANOATE SYNTHASE"/>
    <property type="match status" value="1"/>
</dbReference>
<dbReference type="InterPro" id="IPR050087">
    <property type="entry name" value="AON_synthase_class-II"/>
</dbReference>
<dbReference type="InterPro" id="IPR004839">
    <property type="entry name" value="Aminotransferase_I/II_large"/>
</dbReference>
<dbReference type="Gene3D" id="3.90.1150.10">
    <property type="entry name" value="Aspartate Aminotransferase, domain 1"/>
    <property type="match status" value="1"/>
</dbReference>
<dbReference type="PANTHER" id="PTHR13693">
    <property type="entry name" value="CLASS II AMINOTRANSFERASE/8-AMINO-7-OXONONANOATE SYNTHASE"/>
    <property type="match status" value="1"/>
</dbReference>
<dbReference type="AlphaFoldDB" id="A0A840BR44"/>
<comment type="cofactor">
    <cofactor evidence="1">
        <name>pyridoxal 5'-phosphate</name>
        <dbReference type="ChEBI" id="CHEBI:597326"/>
    </cofactor>
</comment>
<dbReference type="Gene3D" id="3.40.640.10">
    <property type="entry name" value="Type I PLP-dependent aspartate aminotransferase-like (Major domain)"/>
    <property type="match status" value="1"/>
</dbReference>
<sequence length="375" mass="38721">MPAHETALAALDRRGRLRALAPRRGIDFTSNDYLGLAESEALREAAAAALARGVSAGAGGSRLLRGNHAEHEALEEEAAAFFGAESTLFFASGFAANAALVATLPRRGDLVVHDALIHASVHEGLAASPAEAVAVPHNDADAVADAIRRFRTGGGRGRVWIAAETLYGMDGDVAPLADLAAIADRHEAMLLLDEAHATGVCGPGGRGLAAALEGRANVVTLHTCGKALGVMGALVCLPRTLRDYMINRARGFIYATAPSPLVAALVHAALGLVSAAEDRRQRLAALVAHARAGLARCGLPATATQIQPVILGADRWATAVAAALLEEGFDVRAIRPPTVPPGTARLRIALTLNVDEAAIDALIAALGRAIERRAS</sequence>
<dbReference type="EMBL" id="JACIEN010000001">
    <property type="protein sequence ID" value="MBB4015835.1"/>
    <property type="molecule type" value="Genomic_DNA"/>
</dbReference>
<dbReference type="InterPro" id="IPR015424">
    <property type="entry name" value="PyrdxlP-dep_Trfase"/>
</dbReference>
<gene>
    <name evidence="6" type="ORF">GGR16_000841</name>
</gene>
<keyword evidence="6" id="KW-0012">Acyltransferase</keyword>
<dbReference type="Pfam" id="PF00155">
    <property type="entry name" value="Aminotran_1_2"/>
    <property type="match status" value="1"/>
</dbReference>
<dbReference type="EC" id="2.3.1.47" evidence="6"/>
<dbReference type="GO" id="GO:0009102">
    <property type="term" value="P:biotin biosynthetic process"/>
    <property type="evidence" value="ECO:0007669"/>
    <property type="project" value="TreeGrafter"/>
</dbReference>
<keyword evidence="2 6" id="KW-0808">Transferase</keyword>
<accession>A0A840BR44</accession>